<comment type="caution">
    <text evidence="11">The sequence shown here is derived from an EMBL/GenBank/DDBJ whole genome shotgun (WGS) entry which is preliminary data.</text>
</comment>
<gene>
    <name evidence="11" type="ORF">VTJ49DRAFT_3756</name>
</gene>
<dbReference type="Proteomes" id="UP001583172">
    <property type="component" value="Unassembled WGS sequence"/>
</dbReference>
<evidence type="ECO:0000256" key="9">
    <source>
        <dbReference type="SAM" id="MobiDB-lite"/>
    </source>
</evidence>
<evidence type="ECO:0000313" key="12">
    <source>
        <dbReference type="Proteomes" id="UP001583172"/>
    </source>
</evidence>
<proteinExistence type="predicted"/>
<feature type="region of interest" description="Disordered" evidence="9">
    <location>
        <begin position="87"/>
        <end position="108"/>
    </location>
</feature>
<feature type="region of interest" description="Disordered" evidence="9">
    <location>
        <begin position="467"/>
        <end position="488"/>
    </location>
</feature>
<dbReference type="PANTHER" id="PTHR43671:SF98">
    <property type="entry name" value="SERINE_THREONINE-PROTEIN KINASE NEK11"/>
    <property type="match status" value="1"/>
</dbReference>
<dbReference type="PANTHER" id="PTHR43671">
    <property type="entry name" value="SERINE/THREONINE-PROTEIN KINASE NEK"/>
    <property type="match status" value="1"/>
</dbReference>
<evidence type="ECO:0000256" key="5">
    <source>
        <dbReference type="ARBA" id="ARBA00022777"/>
    </source>
</evidence>
<comment type="catalytic activity">
    <reaction evidence="8">
        <text>L-seryl-[protein] + ATP = O-phospho-L-seryl-[protein] + ADP + H(+)</text>
        <dbReference type="Rhea" id="RHEA:17989"/>
        <dbReference type="Rhea" id="RHEA-COMP:9863"/>
        <dbReference type="Rhea" id="RHEA-COMP:11604"/>
        <dbReference type="ChEBI" id="CHEBI:15378"/>
        <dbReference type="ChEBI" id="CHEBI:29999"/>
        <dbReference type="ChEBI" id="CHEBI:30616"/>
        <dbReference type="ChEBI" id="CHEBI:83421"/>
        <dbReference type="ChEBI" id="CHEBI:456216"/>
        <dbReference type="EC" id="2.7.11.1"/>
    </reaction>
</comment>
<evidence type="ECO:0000256" key="6">
    <source>
        <dbReference type="ARBA" id="ARBA00022840"/>
    </source>
</evidence>
<evidence type="ECO:0000256" key="2">
    <source>
        <dbReference type="ARBA" id="ARBA00022527"/>
    </source>
</evidence>
<evidence type="ECO:0000256" key="7">
    <source>
        <dbReference type="ARBA" id="ARBA00047899"/>
    </source>
</evidence>
<reference evidence="11 12" key="1">
    <citation type="journal article" date="2024" name="Commun. Biol.">
        <title>Comparative genomic analysis of thermophilic fungi reveals convergent evolutionary adaptations and gene losses.</title>
        <authorList>
            <person name="Steindorff A.S."/>
            <person name="Aguilar-Pontes M.V."/>
            <person name="Robinson A.J."/>
            <person name="Andreopoulos B."/>
            <person name="LaButti K."/>
            <person name="Kuo A."/>
            <person name="Mondo S."/>
            <person name="Riley R."/>
            <person name="Otillar R."/>
            <person name="Haridas S."/>
            <person name="Lipzen A."/>
            <person name="Grimwood J."/>
            <person name="Schmutz J."/>
            <person name="Clum A."/>
            <person name="Reid I.D."/>
            <person name="Moisan M.C."/>
            <person name="Butler G."/>
            <person name="Nguyen T.T.M."/>
            <person name="Dewar K."/>
            <person name="Conant G."/>
            <person name="Drula E."/>
            <person name="Henrissat B."/>
            <person name="Hansel C."/>
            <person name="Singer S."/>
            <person name="Hutchinson M.I."/>
            <person name="de Vries R.P."/>
            <person name="Natvig D.O."/>
            <person name="Powell A.J."/>
            <person name="Tsang A."/>
            <person name="Grigoriev I.V."/>
        </authorList>
    </citation>
    <scope>NUCLEOTIDE SEQUENCE [LARGE SCALE GENOMIC DNA]</scope>
    <source>
        <strain evidence="11 12">CBS 620.91</strain>
    </source>
</reference>
<dbReference type="EMBL" id="JAZGSY010000292">
    <property type="protein sequence ID" value="KAL1837457.1"/>
    <property type="molecule type" value="Genomic_DNA"/>
</dbReference>
<keyword evidence="12" id="KW-1185">Reference proteome</keyword>
<keyword evidence="3" id="KW-0808">Transferase</keyword>
<protein>
    <recommendedName>
        <fullName evidence="1">non-specific serine/threonine protein kinase</fullName>
        <ecNumber evidence="1">2.7.11.1</ecNumber>
    </recommendedName>
</protein>
<evidence type="ECO:0000256" key="4">
    <source>
        <dbReference type="ARBA" id="ARBA00022741"/>
    </source>
</evidence>
<keyword evidence="4" id="KW-0547">Nucleotide-binding</keyword>
<sequence>MAEPILPLPRSSYTLYKPLSDGLYLVRRTGDGELLLARPLDVDGDDAETSHLCDLIRHGGALAAANLLNHENLVSIYDEMVELPAAAALPPSNPSHNSDSDDDSDSDRHAAPIQAVATQISQPSTSRPLRFLLWDYADQGTLQDVLDAYHPPNTPTPTAPRRGVIPESFIWHVSLSLLSALQYLHQGRRDVRVARPQTPEEADWDRTDLVIALGPDAAASGKLLRRFVRVRYAEEEEEEEKKGAVRDWWPVLHRDVSAKNVFLQRPRGTETYGAVKLGGFGRCFVVSGAVGGLKDVPMVAPEGWEEEVSVAGLRERLGRWKRDGLKMDRSERPYTQGSDLFAVGKLVYHMMFGTELPPAEECPGCECVHVRTEKMGYDLPSCPHDCVGDVDIQEIQKATEYSVPLRILAKALLLRNRDDTVYASQILDAAWSGYLSWVNRTADGRLYRDEYDDMWFRQQNKVRFDKRRREEEHGEPMQVDSITPSAVL</sequence>
<dbReference type="Gene3D" id="1.10.510.10">
    <property type="entry name" value="Transferase(Phosphotransferase) domain 1"/>
    <property type="match status" value="1"/>
</dbReference>
<keyword evidence="6" id="KW-0067">ATP-binding</keyword>
<evidence type="ECO:0000259" key="10">
    <source>
        <dbReference type="PROSITE" id="PS50011"/>
    </source>
</evidence>
<dbReference type="InterPro" id="IPR050660">
    <property type="entry name" value="NEK_Ser/Thr_kinase"/>
</dbReference>
<evidence type="ECO:0000313" key="11">
    <source>
        <dbReference type="EMBL" id="KAL1837457.1"/>
    </source>
</evidence>
<evidence type="ECO:0000256" key="8">
    <source>
        <dbReference type="ARBA" id="ARBA00048679"/>
    </source>
</evidence>
<dbReference type="EC" id="2.7.11.1" evidence="1"/>
<keyword evidence="2" id="KW-0723">Serine/threonine-protein kinase</keyword>
<feature type="domain" description="Protein kinase" evidence="10">
    <location>
        <begin position="13"/>
        <end position="435"/>
    </location>
</feature>
<accession>A0ABR3V6S1</accession>
<evidence type="ECO:0000256" key="1">
    <source>
        <dbReference type="ARBA" id="ARBA00012513"/>
    </source>
</evidence>
<comment type="catalytic activity">
    <reaction evidence="7">
        <text>L-threonyl-[protein] + ATP = O-phospho-L-threonyl-[protein] + ADP + H(+)</text>
        <dbReference type="Rhea" id="RHEA:46608"/>
        <dbReference type="Rhea" id="RHEA-COMP:11060"/>
        <dbReference type="Rhea" id="RHEA-COMP:11605"/>
        <dbReference type="ChEBI" id="CHEBI:15378"/>
        <dbReference type="ChEBI" id="CHEBI:30013"/>
        <dbReference type="ChEBI" id="CHEBI:30616"/>
        <dbReference type="ChEBI" id="CHEBI:61977"/>
        <dbReference type="ChEBI" id="CHEBI:456216"/>
        <dbReference type="EC" id="2.7.11.1"/>
    </reaction>
</comment>
<dbReference type="InterPro" id="IPR011009">
    <property type="entry name" value="Kinase-like_dom_sf"/>
</dbReference>
<evidence type="ECO:0000256" key="3">
    <source>
        <dbReference type="ARBA" id="ARBA00022679"/>
    </source>
</evidence>
<name>A0ABR3V6S1_HUMIN</name>
<keyword evidence="5" id="KW-0418">Kinase</keyword>
<dbReference type="InterPro" id="IPR000719">
    <property type="entry name" value="Prot_kinase_dom"/>
</dbReference>
<dbReference type="PROSITE" id="PS50011">
    <property type="entry name" value="PROTEIN_KINASE_DOM"/>
    <property type="match status" value="1"/>
</dbReference>
<organism evidence="11 12">
    <name type="scientific">Humicola insolens</name>
    <name type="common">Soft-rot fungus</name>
    <dbReference type="NCBI Taxonomy" id="85995"/>
    <lineage>
        <taxon>Eukaryota</taxon>
        <taxon>Fungi</taxon>
        <taxon>Dikarya</taxon>
        <taxon>Ascomycota</taxon>
        <taxon>Pezizomycotina</taxon>
        <taxon>Sordariomycetes</taxon>
        <taxon>Sordariomycetidae</taxon>
        <taxon>Sordariales</taxon>
        <taxon>Chaetomiaceae</taxon>
        <taxon>Mycothermus</taxon>
    </lineage>
</organism>
<feature type="compositionally biased region" description="Low complexity" evidence="9">
    <location>
        <begin position="87"/>
        <end position="97"/>
    </location>
</feature>
<dbReference type="SUPFAM" id="SSF56112">
    <property type="entry name" value="Protein kinase-like (PK-like)"/>
    <property type="match status" value="1"/>
</dbReference>